<evidence type="ECO:0000256" key="4">
    <source>
        <dbReference type="ARBA" id="ARBA00022692"/>
    </source>
</evidence>
<keyword evidence="6" id="KW-0472">Membrane</keyword>
<evidence type="ECO:0000313" key="9">
    <source>
        <dbReference type="EMBL" id="RUT72992.1"/>
    </source>
</evidence>
<dbReference type="PANTHER" id="PTHR35093">
    <property type="entry name" value="OUTER MEMBRANE PROTEIN NMB0088-RELATED"/>
    <property type="match status" value="1"/>
</dbReference>
<dbReference type="Pfam" id="PF03349">
    <property type="entry name" value="Toluene_X"/>
    <property type="match status" value="1"/>
</dbReference>
<feature type="chain" id="PRO_5018990334" description="Long-chain fatty acid transporter" evidence="8">
    <location>
        <begin position="28"/>
        <end position="435"/>
    </location>
</feature>
<evidence type="ECO:0000256" key="7">
    <source>
        <dbReference type="ARBA" id="ARBA00023237"/>
    </source>
</evidence>
<comment type="similarity">
    <text evidence="2">Belongs to the OmpP1/FadL family.</text>
</comment>
<reference evidence="9 10" key="1">
    <citation type="submission" date="2018-11" db="EMBL/GenBank/DDBJ databases">
        <title>Parancylomarina longa gen. nov., sp. nov., isolated from sediments of southern Okinawa.</title>
        <authorList>
            <person name="Fu T."/>
        </authorList>
    </citation>
    <scope>NUCLEOTIDE SEQUENCE [LARGE SCALE GENOMIC DNA]</scope>
    <source>
        <strain evidence="9 10">T3-2 S1-C</strain>
    </source>
</reference>
<feature type="signal peptide" evidence="8">
    <location>
        <begin position="1"/>
        <end position="27"/>
    </location>
</feature>
<keyword evidence="4" id="KW-0812">Transmembrane</keyword>
<evidence type="ECO:0000256" key="1">
    <source>
        <dbReference type="ARBA" id="ARBA00004571"/>
    </source>
</evidence>
<dbReference type="GO" id="GO:0015483">
    <property type="term" value="F:long-chain fatty acid transporting porin activity"/>
    <property type="evidence" value="ECO:0007669"/>
    <property type="project" value="TreeGrafter"/>
</dbReference>
<proteinExistence type="inferred from homology"/>
<keyword evidence="7" id="KW-0998">Cell outer membrane</keyword>
<sequence>MMKNTFKTIIAALFVMAGIISTQTAQATDGYFGVGYGAQNIGVAGAGVAWYKNSLISGNPAARVLLGDKYQVGVGFFNPNRDYTVTGNPSGMEGTFGLAPGKVESDSKLFLMPSMGANWMINDKSSFSATLFGNGGMNTDYPTMTFGDQSSETTGVDLAQMFLGMTYSRKISKNHSFGVTALLAYSYFEAKGLATFGQMSSAPSKLTNNGHDSALGYGFRLGYLGKITKGLSIGASYQTMLYMSKFKDYAGLFAEQGDFNIPSTWTVGLAYEINEDWAVMADFKRINYTDVASVSNEMRTPMDPKFSPLGTDNGTGFGWQDINVLKFGVEYAGIKGWTLRGGYSHCDQPVSSSEVMFNILAPGIIEDHITVGCSKELGDSGKALHLAVVYAMPASVKGYNPMDFDAAQAMLGNMVPNQTIELKMNQIEVEVAFTF</sequence>
<keyword evidence="5 8" id="KW-0732">Signal</keyword>
<keyword evidence="10" id="KW-1185">Reference proteome</keyword>
<dbReference type="PANTHER" id="PTHR35093:SF8">
    <property type="entry name" value="OUTER MEMBRANE PROTEIN NMB0088-RELATED"/>
    <property type="match status" value="1"/>
</dbReference>
<protein>
    <recommendedName>
        <fullName evidence="11">Long-chain fatty acid transporter</fullName>
    </recommendedName>
</protein>
<name>A0A434AF73_9BACT</name>
<evidence type="ECO:0000256" key="8">
    <source>
        <dbReference type="SAM" id="SignalP"/>
    </source>
</evidence>
<dbReference type="Proteomes" id="UP000282985">
    <property type="component" value="Unassembled WGS sequence"/>
</dbReference>
<gene>
    <name evidence="9" type="ORF">DLK05_15600</name>
</gene>
<keyword evidence="3" id="KW-1134">Transmembrane beta strand</keyword>
<dbReference type="SUPFAM" id="SSF56935">
    <property type="entry name" value="Porins"/>
    <property type="match status" value="1"/>
</dbReference>
<dbReference type="EMBL" id="RJJX01000032">
    <property type="protein sequence ID" value="RUT72992.1"/>
    <property type="molecule type" value="Genomic_DNA"/>
</dbReference>
<comment type="subcellular location">
    <subcellularLocation>
        <location evidence="1">Cell outer membrane</location>
        <topology evidence="1">Multi-pass membrane protein</topology>
    </subcellularLocation>
</comment>
<dbReference type="AlphaFoldDB" id="A0A434AF73"/>
<accession>A0A434AF73</accession>
<evidence type="ECO:0008006" key="11">
    <source>
        <dbReference type="Google" id="ProtNLM"/>
    </source>
</evidence>
<evidence type="ECO:0000256" key="6">
    <source>
        <dbReference type="ARBA" id="ARBA00023136"/>
    </source>
</evidence>
<evidence type="ECO:0000256" key="2">
    <source>
        <dbReference type="ARBA" id="ARBA00008163"/>
    </source>
</evidence>
<evidence type="ECO:0000313" key="10">
    <source>
        <dbReference type="Proteomes" id="UP000282985"/>
    </source>
</evidence>
<dbReference type="InterPro" id="IPR005017">
    <property type="entry name" value="OMPP1/FadL/TodX"/>
</dbReference>
<dbReference type="Gene3D" id="2.40.160.60">
    <property type="entry name" value="Outer membrane protein transport protein (OMPP1/FadL/TodX)"/>
    <property type="match status" value="1"/>
</dbReference>
<evidence type="ECO:0000256" key="3">
    <source>
        <dbReference type="ARBA" id="ARBA00022452"/>
    </source>
</evidence>
<evidence type="ECO:0000256" key="5">
    <source>
        <dbReference type="ARBA" id="ARBA00022729"/>
    </source>
</evidence>
<comment type="caution">
    <text evidence="9">The sequence shown here is derived from an EMBL/GenBank/DDBJ whole genome shotgun (WGS) entry which is preliminary data.</text>
</comment>
<dbReference type="OrthoDB" id="9922at2"/>
<organism evidence="9 10">
    <name type="scientific">Ancylomarina longa</name>
    <dbReference type="NCBI Taxonomy" id="2487017"/>
    <lineage>
        <taxon>Bacteria</taxon>
        <taxon>Pseudomonadati</taxon>
        <taxon>Bacteroidota</taxon>
        <taxon>Bacteroidia</taxon>
        <taxon>Marinilabiliales</taxon>
        <taxon>Marinifilaceae</taxon>
        <taxon>Ancylomarina</taxon>
    </lineage>
</organism>
<dbReference type="GO" id="GO:0009279">
    <property type="term" value="C:cell outer membrane"/>
    <property type="evidence" value="ECO:0007669"/>
    <property type="project" value="UniProtKB-SubCell"/>
</dbReference>